<organism evidence="1 2">
    <name type="scientific">Nonomuraea rubra</name>
    <dbReference type="NCBI Taxonomy" id="46180"/>
    <lineage>
        <taxon>Bacteria</taxon>
        <taxon>Bacillati</taxon>
        <taxon>Actinomycetota</taxon>
        <taxon>Actinomycetes</taxon>
        <taxon>Streptosporangiales</taxon>
        <taxon>Streptosporangiaceae</taxon>
        <taxon>Nonomuraea</taxon>
    </lineage>
</organism>
<name>A0A7X0P600_9ACTN</name>
<evidence type="ECO:0000313" key="1">
    <source>
        <dbReference type="EMBL" id="MBB6555880.1"/>
    </source>
</evidence>
<keyword evidence="2" id="KW-1185">Reference proteome</keyword>
<gene>
    <name evidence="1" type="ORF">HD593_010675</name>
</gene>
<proteinExistence type="predicted"/>
<dbReference type="RefSeq" id="WP_185110389.1">
    <property type="nucleotide sequence ID" value="NZ_BAAAXY010000028.1"/>
</dbReference>
<evidence type="ECO:0000313" key="2">
    <source>
        <dbReference type="Proteomes" id="UP000565579"/>
    </source>
</evidence>
<protein>
    <submittedName>
        <fullName evidence="1">Uncharacterized protein</fullName>
    </submittedName>
</protein>
<accession>A0A7X0P600</accession>
<dbReference type="Proteomes" id="UP000565579">
    <property type="component" value="Unassembled WGS sequence"/>
</dbReference>
<sequence length="68" mass="6772">MIDYYVIGYDGGAGTAVGVSGAHADEVVQASAGSRRAVSIRFIVVRVPSCAGDITAARDGGEEVTGAA</sequence>
<dbReference type="EMBL" id="JACHMI010000001">
    <property type="protein sequence ID" value="MBB6555880.1"/>
    <property type="molecule type" value="Genomic_DNA"/>
</dbReference>
<dbReference type="AlphaFoldDB" id="A0A7X0P600"/>
<comment type="caution">
    <text evidence="1">The sequence shown here is derived from an EMBL/GenBank/DDBJ whole genome shotgun (WGS) entry which is preliminary data.</text>
</comment>
<reference evidence="1 2" key="1">
    <citation type="submission" date="2020-08" db="EMBL/GenBank/DDBJ databases">
        <title>Sequencing the genomes of 1000 actinobacteria strains.</title>
        <authorList>
            <person name="Klenk H.-P."/>
        </authorList>
    </citation>
    <scope>NUCLEOTIDE SEQUENCE [LARGE SCALE GENOMIC DNA]</scope>
    <source>
        <strain evidence="1 2">DSM 43768</strain>
    </source>
</reference>